<dbReference type="GO" id="GO:1903778">
    <property type="term" value="P:protein localization to vacuolar membrane"/>
    <property type="evidence" value="ECO:0007669"/>
    <property type="project" value="TreeGrafter"/>
</dbReference>
<feature type="region of interest" description="Disordered" evidence="1">
    <location>
        <begin position="699"/>
        <end position="738"/>
    </location>
</feature>
<evidence type="ECO:0000313" key="4">
    <source>
        <dbReference type="Proteomes" id="UP001187682"/>
    </source>
</evidence>
<feature type="compositionally biased region" description="Polar residues" evidence="1">
    <location>
        <begin position="36"/>
        <end position="46"/>
    </location>
</feature>
<dbReference type="GO" id="GO:0070772">
    <property type="term" value="C:PAS complex"/>
    <property type="evidence" value="ECO:0007669"/>
    <property type="project" value="TreeGrafter"/>
</dbReference>
<feature type="compositionally biased region" description="Low complexity" evidence="1">
    <location>
        <begin position="62"/>
        <end position="73"/>
    </location>
</feature>
<feature type="compositionally biased region" description="Low complexity" evidence="1">
    <location>
        <begin position="529"/>
        <end position="545"/>
    </location>
</feature>
<feature type="region of interest" description="Disordered" evidence="1">
    <location>
        <begin position="393"/>
        <end position="598"/>
    </location>
</feature>
<feature type="compositionally biased region" description="Polar residues" evidence="1">
    <location>
        <begin position="82"/>
        <end position="108"/>
    </location>
</feature>
<dbReference type="GO" id="GO:0000329">
    <property type="term" value="C:fungal-type vacuole membrane"/>
    <property type="evidence" value="ECO:0007669"/>
    <property type="project" value="TreeGrafter"/>
</dbReference>
<feature type="compositionally biased region" description="Low complexity" evidence="1">
    <location>
        <begin position="174"/>
        <end position="184"/>
    </location>
</feature>
<comment type="caution">
    <text evidence="3">The sequence shown here is derived from an EMBL/GenBank/DDBJ whole genome shotgun (WGS) entry which is preliminary data.</text>
</comment>
<evidence type="ECO:0000256" key="1">
    <source>
        <dbReference type="SAM" id="MobiDB-lite"/>
    </source>
</evidence>
<feature type="compositionally biased region" description="Polar residues" evidence="1">
    <location>
        <begin position="117"/>
        <end position="138"/>
    </location>
</feature>
<dbReference type="PANTHER" id="PTHR28258:SF1">
    <property type="entry name" value="VACUOLAR SEGREGATION PROTEIN 7"/>
    <property type="match status" value="1"/>
</dbReference>
<dbReference type="Pfam" id="PF12751">
    <property type="entry name" value="Vac7"/>
    <property type="match status" value="1"/>
</dbReference>
<name>A0AAE8MRR6_9PEZI</name>
<feature type="compositionally biased region" description="Acidic residues" evidence="1">
    <location>
        <begin position="728"/>
        <end position="737"/>
    </location>
</feature>
<reference evidence="3" key="1">
    <citation type="submission" date="2018-03" db="EMBL/GenBank/DDBJ databases">
        <authorList>
            <person name="Guldener U."/>
        </authorList>
    </citation>
    <scope>NUCLEOTIDE SEQUENCE</scope>
</reference>
<dbReference type="InterPro" id="IPR024260">
    <property type="entry name" value="Vac7"/>
</dbReference>
<feature type="compositionally biased region" description="Polar residues" evidence="1">
    <location>
        <begin position="216"/>
        <end position="225"/>
    </location>
</feature>
<feature type="compositionally biased region" description="Low complexity" evidence="1">
    <location>
        <begin position="300"/>
        <end position="312"/>
    </location>
</feature>
<proteinExistence type="predicted"/>
<feature type="compositionally biased region" description="Basic residues" evidence="1">
    <location>
        <begin position="587"/>
        <end position="596"/>
    </location>
</feature>
<keyword evidence="2" id="KW-0472">Membrane</keyword>
<organism evidence="3 4">
    <name type="scientific">Cephalotrichum gorgonifer</name>
    <dbReference type="NCBI Taxonomy" id="2041049"/>
    <lineage>
        <taxon>Eukaryota</taxon>
        <taxon>Fungi</taxon>
        <taxon>Dikarya</taxon>
        <taxon>Ascomycota</taxon>
        <taxon>Pezizomycotina</taxon>
        <taxon>Sordariomycetes</taxon>
        <taxon>Hypocreomycetidae</taxon>
        <taxon>Microascales</taxon>
        <taxon>Microascaceae</taxon>
        <taxon>Cephalotrichum</taxon>
    </lineage>
</organism>
<feature type="region of interest" description="Disordered" evidence="1">
    <location>
        <begin position="273"/>
        <end position="321"/>
    </location>
</feature>
<feature type="compositionally biased region" description="Polar residues" evidence="1">
    <location>
        <begin position="1"/>
        <end position="16"/>
    </location>
</feature>
<feature type="compositionally biased region" description="Basic residues" evidence="1">
    <location>
        <begin position="492"/>
        <end position="501"/>
    </location>
</feature>
<dbReference type="GO" id="GO:0000011">
    <property type="term" value="P:vacuole inheritance"/>
    <property type="evidence" value="ECO:0007669"/>
    <property type="project" value="TreeGrafter"/>
</dbReference>
<feature type="compositionally biased region" description="Polar residues" evidence="1">
    <location>
        <begin position="422"/>
        <end position="434"/>
    </location>
</feature>
<dbReference type="AlphaFoldDB" id="A0AAE8MRR6"/>
<feature type="region of interest" description="Disordered" evidence="1">
    <location>
        <begin position="1"/>
        <end position="225"/>
    </location>
</feature>
<feature type="region of interest" description="Disordered" evidence="1">
    <location>
        <begin position="820"/>
        <end position="845"/>
    </location>
</feature>
<accession>A0AAE8MRR6</accession>
<dbReference type="GO" id="GO:0010513">
    <property type="term" value="P:positive regulation of phosphatidylinositol biosynthetic process"/>
    <property type="evidence" value="ECO:0007669"/>
    <property type="project" value="TreeGrafter"/>
</dbReference>
<dbReference type="EMBL" id="ONZQ02000001">
    <property type="protein sequence ID" value="SPN97328.1"/>
    <property type="molecule type" value="Genomic_DNA"/>
</dbReference>
<keyword evidence="4" id="KW-1185">Reference proteome</keyword>
<protein>
    <submittedName>
        <fullName evidence="3">Related to vacuolar protein VAC7</fullName>
    </submittedName>
</protein>
<feature type="compositionally biased region" description="Basic and acidic residues" evidence="1">
    <location>
        <begin position="712"/>
        <end position="726"/>
    </location>
</feature>
<feature type="compositionally biased region" description="Low complexity" evidence="1">
    <location>
        <begin position="17"/>
        <end position="28"/>
    </location>
</feature>
<evidence type="ECO:0000313" key="3">
    <source>
        <dbReference type="EMBL" id="SPN97328.1"/>
    </source>
</evidence>
<feature type="region of interest" description="Disordered" evidence="1">
    <location>
        <begin position="338"/>
        <end position="381"/>
    </location>
</feature>
<feature type="transmembrane region" description="Helical" evidence="2">
    <location>
        <begin position="616"/>
        <end position="639"/>
    </location>
</feature>
<sequence length="845" mass="90145">MADSTHSYNNAQNSYTSAHPPSVASSSSLGDEKNASRQSSAGNSVAPSPLGSRDPSPIRPQRPSAPTRPSYTRSRPRKNGVIETSPTRLSRSGVSQPQGTSRILSAINTPPLHPGAQDSNPRGSAPQKSTASTDQARNTAPRWPVSPRLRSPPPQLNRPSISHVQSRRGDQDSANAGAVRAAGASPTPPDLTPMSESESEEIQLQSGLRTPAHGSTLETVQEVSLPNSPKFVTDAAMEQVKEKLASELATQSEGGYAADVKTLRARPGFYLAESGSESGSMKVEGRKAPAGVPAPPPPMSRQSSSMSTMASKTKPDGSTQNMTVETETVVSVPNVALAPAGQQGGSGTLKTRPSAETIKPKKEKRKSTRKQAVVPSGAASSKAEIFEAKVASAVDEADDSDSEETFVYDSNPPEGPRRFHSRTPSATSMMSQADRSAMRSIHSVIESAGPPMTTRKNMKFANTLNNGGSEPYTPEDDNKGTGRSNAGSGRGTGRHHHHVGRWGRGSHTSLFDNESPFPSASRPKFSTANSRQSSQPPSPRNQFPRGGPSSKRPTIPMSNSYDLDDTTGADDERTPLMFAGSGARSYRSTRSRRGTLSHRQLEAQSYRSGPSYLNRLAACLVVTMMVLLVVTGAISFMFATSQPLTNIELTDIHNVIASEPELMFDLTVQAHNPNIVVIAIDNANLEIFAKSIHAGSDSEWWKYPNGPPEGDDSTRGDGETDVHISDDPPTDMPDDDAAPNMRLGTITEFDSPLTFEGSFFHKGKSASTGGMRLQLPGNQTAGGSERWGRILQDEFDLIIKGIVKYNLPLSQRVRTASISGRTTVKPNSANDPDLKPNSTRLALGG</sequence>
<keyword evidence="2" id="KW-1133">Transmembrane helix</keyword>
<evidence type="ECO:0000256" key="2">
    <source>
        <dbReference type="SAM" id="Phobius"/>
    </source>
</evidence>
<feature type="compositionally biased region" description="Polar residues" evidence="1">
    <location>
        <begin position="508"/>
        <end position="528"/>
    </location>
</feature>
<dbReference type="Proteomes" id="UP001187682">
    <property type="component" value="Unassembled WGS sequence"/>
</dbReference>
<dbReference type="PANTHER" id="PTHR28258">
    <property type="entry name" value="VACUOLAR SEGREGATION PROTEIN 7"/>
    <property type="match status" value="1"/>
</dbReference>
<feature type="compositionally biased region" description="Acidic residues" evidence="1">
    <location>
        <begin position="395"/>
        <end position="406"/>
    </location>
</feature>
<keyword evidence="2" id="KW-0812">Transmembrane</keyword>
<gene>
    <name evidence="3" type="ORF">DNG_00842</name>
</gene>